<keyword evidence="4" id="KW-0067">ATP-binding</keyword>
<dbReference type="STRING" id="747089.U9TJC4"/>
<dbReference type="VEuPathDB" id="FungiDB:RhiirFUN_026160"/>
<dbReference type="eggNOG" id="KOG0192">
    <property type="taxonomic scope" value="Eukaryota"/>
</dbReference>
<evidence type="ECO:0000256" key="2">
    <source>
        <dbReference type="ARBA" id="ARBA00022741"/>
    </source>
</evidence>
<dbReference type="SUPFAM" id="SSF56112">
    <property type="entry name" value="Protein kinase-like (PK-like)"/>
    <property type="match status" value="1"/>
</dbReference>
<organism evidence="5">
    <name type="scientific">Rhizophagus irregularis (strain DAOM 181602 / DAOM 197198 / MUCL 43194)</name>
    <name type="common">Arbuscular mycorrhizal fungus</name>
    <name type="synonym">Glomus intraradices</name>
    <dbReference type="NCBI Taxonomy" id="747089"/>
    <lineage>
        <taxon>Eukaryota</taxon>
        <taxon>Fungi</taxon>
        <taxon>Fungi incertae sedis</taxon>
        <taxon>Mucoromycota</taxon>
        <taxon>Glomeromycotina</taxon>
        <taxon>Glomeromycetes</taxon>
        <taxon>Glomerales</taxon>
        <taxon>Glomeraceae</taxon>
        <taxon>Rhizophagus</taxon>
    </lineage>
</organism>
<dbReference type="PANTHER" id="PTHR44329:SF288">
    <property type="entry name" value="MITOGEN-ACTIVATED PROTEIN KINASE KINASE KINASE 20"/>
    <property type="match status" value="1"/>
</dbReference>
<dbReference type="GO" id="GO:0005524">
    <property type="term" value="F:ATP binding"/>
    <property type="evidence" value="ECO:0007669"/>
    <property type="project" value="UniProtKB-KW"/>
</dbReference>
<dbReference type="InterPro" id="IPR000719">
    <property type="entry name" value="Prot_kinase_dom"/>
</dbReference>
<proteinExistence type="predicted"/>
<gene>
    <name evidence="5" type="ORF">GLOINDRAFT_31886</name>
</gene>
<evidence type="ECO:0000256" key="4">
    <source>
        <dbReference type="ARBA" id="ARBA00022840"/>
    </source>
</evidence>
<reference evidence="5" key="1">
    <citation type="submission" date="2013-07" db="EMBL/GenBank/DDBJ databases">
        <title>The genome of an arbuscular mycorrhizal fungus provides insights into the evolution of the oldest plant symbiosis.</title>
        <authorList>
            <consortium name="DOE Joint Genome Institute"/>
            <person name="Tisserant E."/>
            <person name="Malbreil M."/>
            <person name="Kuo A."/>
            <person name="Kohler A."/>
            <person name="Symeonidi A."/>
            <person name="Balestrini R."/>
            <person name="Charron P."/>
            <person name="Duensing N."/>
            <person name="Frei-dit-Frey N."/>
            <person name="Gianinazzi-Pearson V."/>
            <person name="Gilbert B."/>
            <person name="Handa Y."/>
            <person name="Hijri M."/>
            <person name="Kaul R."/>
            <person name="Kawaguchi M."/>
            <person name="Krajinski F."/>
            <person name="Lammers P."/>
            <person name="Lapierre D."/>
            <person name="Masclaux F.G."/>
            <person name="Murat C."/>
            <person name="Morin E."/>
            <person name="Ndikumana S."/>
            <person name="Pagni M."/>
            <person name="Petitpierre D."/>
            <person name="Requena N."/>
            <person name="Rosikiewicz P."/>
            <person name="Riley R."/>
            <person name="Saito K."/>
            <person name="San Clemente H."/>
            <person name="Shapiro H."/>
            <person name="van Tuinen D."/>
            <person name="Becard G."/>
            <person name="Bonfante P."/>
            <person name="Paszkowski U."/>
            <person name="Shachar-Hill Y."/>
            <person name="Young J.P."/>
            <person name="Sanders I.R."/>
            <person name="Henrissat B."/>
            <person name="Rensing S.A."/>
            <person name="Grigoriev I.V."/>
            <person name="Corradi N."/>
            <person name="Roux C."/>
            <person name="Martin F."/>
        </authorList>
    </citation>
    <scope>NUCLEOTIDE SEQUENCE</scope>
    <source>
        <strain evidence="5">DAOM 197198</strain>
    </source>
</reference>
<sequence>FNDLTEIVSEGSALVYAGYWKNTRFAIKTKEVINQINEIHLTGIVNPHPNIIQFCGVTKLKGETNYSLFAKEIAYAISWLHVDKKIVHSDLHPSNILVHNDTIKLADFGRSRLKVSDHYTKVFGIIPYMDPKSFETHSYVLTEKSDIYSLGDILKRENPISETNIKLVTLYKKCWKNEPAERLEYSSNNFRIK</sequence>
<dbReference type="AlphaFoldDB" id="U9TJC4"/>
<keyword evidence="1" id="KW-0808">Transferase</keyword>
<dbReference type="HOGENOM" id="CLU_1411989_0_0_1"/>
<dbReference type="EMBL" id="KI289376">
    <property type="protein sequence ID" value="ESA08289.1"/>
    <property type="molecule type" value="Genomic_DNA"/>
</dbReference>
<dbReference type="PROSITE" id="PS50011">
    <property type="entry name" value="PROTEIN_KINASE_DOM"/>
    <property type="match status" value="1"/>
</dbReference>
<dbReference type="GO" id="GO:0004674">
    <property type="term" value="F:protein serine/threonine kinase activity"/>
    <property type="evidence" value="ECO:0007669"/>
    <property type="project" value="TreeGrafter"/>
</dbReference>
<keyword evidence="2" id="KW-0547">Nucleotide-binding</keyword>
<feature type="non-terminal residue" evidence="5">
    <location>
        <position position="1"/>
    </location>
</feature>
<dbReference type="Pfam" id="PF00069">
    <property type="entry name" value="Pkinase"/>
    <property type="match status" value="1"/>
</dbReference>
<dbReference type="Gene3D" id="1.10.510.10">
    <property type="entry name" value="Transferase(Phosphotransferase) domain 1"/>
    <property type="match status" value="1"/>
</dbReference>
<protein>
    <submittedName>
        <fullName evidence="5">Uncharacterized protein</fullName>
    </submittedName>
</protein>
<keyword evidence="3" id="KW-0418">Kinase</keyword>
<dbReference type="PANTHER" id="PTHR44329">
    <property type="entry name" value="SERINE/THREONINE-PROTEIN KINASE TNNI3K-RELATED"/>
    <property type="match status" value="1"/>
</dbReference>
<accession>U9TJC4</accession>
<dbReference type="Gene3D" id="3.30.200.20">
    <property type="entry name" value="Phosphorylase Kinase, domain 1"/>
    <property type="match status" value="1"/>
</dbReference>
<name>U9TJC4_RHIID</name>
<evidence type="ECO:0000313" key="5">
    <source>
        <dbReference type="EMBL" id="ESA08289.1"/>
    </source>
</evidence>
<evidence type="ECO:0000256" key="3">
    <source>
        <dbReference type="ARBA" id="ARBA00022777"/>
    </source>
</evidence>
<dbReference type="InterPro" id="IPR051681">
    <property type="entry name" value="Ser/Thr_Kinases-Pseudokinases"/>
</dbReference>
<dbReference type="InterPro" id="IPR011009">
    <property type="entry name" value="Kinase-like_dom_sf"/>
</dbReference>
<evidence type="ECO:0000256" key="1">
    <source>
        <dbReference type="ARBA" id="ARBA00022679"/>
    </source>
</evidence>